<feature type="transmembrane region" description="Helical" evidence="10">
    <location>
        <begin position="343"/>
        <end position="364"/>
    </location>
</feature>
<comment type="caution">
    <text evidence="12">The sequence shown here is derived from an EMBL/GenBank/DDBJ whole genome shotgun (WGS) entry which is preliminary data.</text>
</comment>
<evidence type="ECO:0000256" key="10">
    <source>
        <dbReference type="SAM" id="Phobius"/>
    </source>
</evidence>
<evidence type="ECO:0000256" key="5">
    <source>
        <dbReference type="ARBA" id="ARBA00022692"/>
    </source>
</evidence>
<proteinExistence type="inferred from homology"/>
<evidence type="ECO:0000256" key="8">
    <source>
        <dbReference type="ARBA" id="ARBA00023136"/>
    </source>
</evidence>
<dbReference type="AlphaFoldDB" id="A0AAV5CVT8"/>
<accession>A0AAV5CVT8</accession>
<keyword evidence="4" id="KW-0762">Sugar transport</keyword>
<sequence length="503" mass="54707">MEGGRVPDYGGGMTISVVVTCLMAASCGLIFGYDIGVSGGVTQMESFLSKFFPEVLHGMKSAKRDAYCKYDNQLLTAFTSSMYIAGMLSSLVASRVTRRVGRQAVMLAGGTMFLAGSIINAGAVNIAMLIVGRILLGFGVGFTAQAAPLYLAETSPARWRGAFTTAYHFFLVSGTLAANVANYLTNRIPGWGWRLSLGLAAVPATVIVMGALFVPDTPSSLVLRGEPEKARASLQRIRGKDANVEAEFKDIVHAVEETCRNEEGAFHRLRSKGYRHYLVMMVAIPTFFDLTGMIVIAVFSPVLFRTVGFSSQKSVLGAVIISVVSLCGVTLSTVVVDRCGRRFLFLAGGITMMLFQVAVAWILADHLGKHHAVTMPQNYAVGVVVLIYTFSFSLSWGPLKWVVPGEIYPVEIRSAGQAMTVSIALTLSFAQTQVFITLLCAMKYAIFLFYAGWVLAMTVFIAAFLPETKGVPLEAMRSVWEGHWFWSRFVVKDGKQEVQLNCM</sequence>
<evidence type="ECO:0000313" key="12">
    <source>
        <dbReference type="EMBL" id="GJN02744.1"/>
    </source>
</evidence>
<dbReference type="InterPro" id="IPR005828">
    <property type="entry name" value="MFS_sugar_transport-like"/>
</dbReference>
<feature type="domain" description="Major facilitator superfamily (MFS) profile" evidence="11">
    <location>
        <begin position="20"/>
        <end position="469"/>
    </location>
</feature>
<feature type="transmembrane region" description="Helical" evidence="10">
    <location>
        <begin position="164"/>
        <end position="185"/>
    </location>
</feature>
<dbReference type="FunFam" id="1.20.1250.20:FF:000002">
    <property type="entry name" value="Sugar transport protein 13"/>
    <property type="match status" value="1"/>
</dbReference>
<evidence type="ECO:0000256" key="3">
    <source>
        <dbReference type="ARBA" id="ARBA00022448"/>
    </source>
</evidence>
<keyword evidence="7 10" id="KW-1133">Transmembrane helix</keyword>
<dbReference type="EMBL" id="BQKI01000009">
    <property type="protein sequence ID" value="GJN02744.1"/>
    <property type="molecule type" value="Genomic_DNA"/>
</dbReference>
<keyword evidence="5 10" id="KW-0812">Transmembrane</keyword>
<dbReference type="InterPro" id="IPR020846">
    <property type="entry name" value="MFS_dom"/>
</dbReference>
<feature type="transmembrane region" description="Helical" evidence="10">
    <location>
        <begin position="379"/>
        <end position="397"/>
    </location>
</feature>
<feature type="transmembrane region" description="Helical" evidence="10">
    <location>
        <begin position="315"/>
        <end position="336"/>
    </location>
</feature>
<dbReference type="PANTHER" id="PTHR23500">
    <property type="entry name" value="SOLUTE CARRIER FAMILY 2, FACILITATED GLUCOSE TRANSPORTER"/>
    <property type="match status" value="1"/>
</dbReference>
<dbReference type="InterPro" id="IPR045262">
    <property type="entry name" value="STP/PLT_plant"/>
</dbReference>
<evidence type="ECO:0000259" key="11">
    <source>
        <dbReference type="PROSITE" id="PS50850"/>
    </source>
</evidence>
<comment type="subcellular location">
    <subcellularLocation>
        <location evidence="1">Membrane</location>
        <topology evidence="1">Multi-pass membrane protein</topology>
    </subcellularLocation>
</comment>
<feature type="transmembrane region" description="Helical" evidence="10">
    <location>
        <begin position="12"/>
        <end position="33"/>
    </location>
</feature>
<dbReference type="PRINTS" id="PR00171">
    <property type="entry name" value="SUGRTRNSPORT"/>
</dbReference>
<keyword evidence="13" id="KW-1185">Reference proteome</keyword>
<keyword evidence="3 9" id="KW-0813">Transport</keyword>
<reference evidence="12" key="2">
    <citation type="submission" date="2021-12" db="EMBL/GenBank/DDBJ databases">
        <title>Resequencing data analysis of finger millet.</title>
        <authorList>
            <person name="Hatakeyama M."/>
            <person name="Aluri S."/>
            <person name="Balachadran M.T."/>
            <person name="Sivarajan S.R."/>
            <person name="Poveda L."/>
            <person name="Shimizu-Inatsugi R."/>
            <person name="Schlapbach R."/>
            <person name="Sreeman S.M."/>
            <person name="Shimizu K.K."/>
        </authorList>
    </citation>
    <scope>NUCLEOTIDE SEQUENCE</scope>
</reference>
<gene>
    <name evidence="12" type="primary">ga20125</name>
    <name evidence="12" type="ORF">PR202_ga20125</name>
</gene>
<dbReference type="PROSITE" id="PS50850">
    <property type="entry name" value="MFS"/>
    <property type="match status" value="1"/>
</dbReference>
<organism evidence="12 13">
    <name type="scientific">Eleusine coracana subsp. coracana</name>
    <dbReference type="NCBI Taxonomy" id="191504"/>
    <lineage>
        <taxon>Eukaryota</taxon>
        <taxon>Viridiplantae</taxon>
        <taxon>Streptophyta</taxon>
        <taxon>Embryophyta</taxon>
        <taxon>Tracheophyta</taxon>
        <taxon>Spermatophyta</taxon>
        <taxon>Magnoliopsida</taxon>
        <taxon>Liliopsida</taxon>
        <taxon>Poales</taxon>
        <taxon>Poaceae</taxon>
        <taxon>PACMAD clade</taxon>
        <taxon>Chloridoideae</taxon>
        <taxon>Cynodonteae</taxon>
        <taxon>Eleusininae</taxon>
        <taxon>Eleusine</taxon>
    </lineage>
</organism>
<dbReference type="InterPro" id="IPR036259">
    <property type="entry name" value="MFS_trans_sf"/>
</dbReference>
<dbReference type="CDD" id="cd17361">
    <property type="entry name" value="MFS_STP"/>
    <property type="match status" value="1"/>
</dbReference>
<dbReference type="InterPro" id="IPR044778">
    <property type="entry name" value="MFS_STP/MST-like_plant"/>
</dbReference>
<feature type="transmembrane region" description="Helical" evidence="10">
    <location>
        <begin position="277"/>
        <end position="303"/>
    </location>
</feature>
<dbReference type="PROSITE" id="PS00217">
    <property type="entry name" value="SUGAR_TRANSPORT_2"/>
    <property type="match status" value="1"/>
</dbReference>
<dbReference type="InterPro" id="IPR005829">
    <property type="entry name" value="Sugar_transporter_CS"/>
</dbReference>
<feature type="transmembrane region" description="Helical" evidence="10">
    <location>
        <begin position="191"/>
        <end position="214"/>
    </location>
</feature>
<reference evidence="12" key="1">
    <citation type="journal article" date="2018" name="DNA Res.">
        <title>Multiple hybrid de novo genome assembly of finger millet, an orphan allotetraploid crop.</title>
        <authorList>
            <person name="Hatakeyama M."/>
            <person name="Aluri S."/>
            <person name="Balachadran M.T."/>
            <person name="Sivarajan S.R."/>
            <person name="Patrignani A."/>
            <person name="Gruter S."/>
            <person name="Poveda L."/>
            <person name="Shimizu-Inatsugi R."/>
            <person name="Baeten J."/>
            <person name="Francoijs K.J."/>
            <person name="Nataraja K.N."/>
            <person name="Reddy Y.A.N."/>
            <person name="Phadnis S."/>
            <person name="Ravikumar R.L."/>
            <person name="Schlapbach R."/>
            <person name="Sreeman S.M."/>
            <person name="Shimizu K.K."/>
        </authorList>
    </citation>
    <scope>NUCLEOTIDE SEQUENCE</scope>
</reference>
<feature type="transmembrane region" description="Helical" evidence="10">
    <location>
        <begin position="74"/>
        <end position="93"/>
    </location>
</feature>
<evidence type="ECO:0000256" key="4">
    <source>
        <dbReference type="ARBA" id="ARBA00022597"/>
    </source>
</evidence>
<dbReference type="Gene3D" id="1.20.1250.20">
    <property type="entry name" value="MFS general substrate transporter like domains"/>
    <property type="match status" value="1"/>
</dbReference>
<dbReference type="GO" id="GO:0016020">
    <property type="term" value="C:membrane"/>
    <property type="evidence" value="ECO:0007669"/>
    <property type="project" value="UniProtKB-SubCell"/>
</dbReference>
<dbReference type="PROSITE" id="PS51257">
    <property type="entry name" value="PROKAR_LIPOPROTEIN"/>
    <property type="match status" value="1"/>
</dbReference>
<evidence type="ECO:0000256" key="7">
    <source>
        <dbReference type="ARBA" id="ARBA00022989"/>
    </source>
</evidence>
<name>A0AAV5CVT8_ELECO</name>
<evidence type="ECO:0000256" key="2">
    <source>
        <dbReference type="ARBA" id="ARBA00010992"/>
    </source>
</evidence>
<dbReference type="PANTHER" id="PTHR23500:SF33">
    <property type="entry name" value="OS04G0453200 PROTEIN"/>
    <property type="match status" value="1"/>
</dbReference>
<feature type="transmembrane region" description="Helical" evidence="10">
    <location>
        <begin position="105"/>
        <end position="128"/>
    </location>
</feature>
<keyword evidence="6" id="KW-0769">Symport</keyword>
<dbReference type="InterPro" id="IPR003663">
    <property type="entry name" value="Sugar/inositol_transpt"/>
</dbReference>
<feature type="transmembrane region" description="Helical" evidence="10">
    <location>
        <begin position="134"/>
        <end position="152"/>
    </location>
</feature>
<dbReference type="SUPFAM" id="SSF103473">
    <property type="entry name" value="MFS general substrate transporter"/>
    <property type="match status" value="1"/>
</dbReference>
<dbReference type="Proteomes" id="UP001054889">
    <property type="component" value="Unassembled WGS sequence"/>
</dbReference>
<comment type="similarity">
    <text evidence="2 9">Belongs to the major facilitator superfamily. Sugar transporter (TC 2.A.1.1) family.</text>
</comment>
<evidence type="ECO:0000256" key="1">
    <source>
        <dbReference type="ARBA" id="ARBA00004141"/>
    </source>
</evidence>
<feature type="transmembrane region" description="Helical" evidence="10">
    <location>
        <begin position="444"/>
        <end position="465"/>
    </location>
</feature>
<dbReference type="NCBIfam" id="TIGR00879">
    <property type="entry name" value="SP"/>
    <property type="match status" value="1"/>
</dbReference>
<dbReference type="GO" id="GO:0015293">
    <property type="term" value="F:symporter activity"/>
    <property type="evidence" value="ECO:0007669"/>
    <property type="project" value="UniProtKB-KW"/>
</dbReference>
<dbReference type="GO" id="GO:0015145">
    <property type="term" value="F:monosaccharide transmembrane transporter activity"/>
    <property type="evidence" value="ECO:0007669"/>
    <property type="project" value="InterPro"/>
</dbReference>
<dbReference type="Pfam" id="PF00083">
    <property type="entry name" value="Sugar_tr"/>
    <property type="match status" value="1"/>
</dbReference>
<evidence type="ECO:0000313" key="13">
    <source>
        <dbReference type="Proteomes" id="UP001054889"/>
    </source>
</evidence>
<keyword evidence="8 10" id="KW-0472">Membrane</keyword>
<protein>
    <recommendedName>
        <fullName evidence="11">Major facilitator superfamily (MFS) profile domain-containing protein</fullName>
    </recommendedName>
</protein>
<evidence type="ECO:0000256" key="6">
    <source>
        <dbReference type="ARBA" id="ARBA00022847"/>
    </source>
</evidence>
<evidence type="ECO:0000256" key="9">
    <source>
        <dbReference type="RuleBase" id="RU003346"/>
    </source>
</evidence>